<comment type="caution">
    <text evidence="1">The sequence shown here is derived from an EMBL/GenBank/DDBJ whole genome shotgun (WGS) entry which is preliminary data.</text>
</comment>
<dbReference type="AlphaFoldDB" id="A0A1A2ZK73"/>
<gene>
    <name evidence="1" type="ORF">A5707_15420</name>
</gene>
<dbReference type="Pfam" id="PF06013">
    <property type="entry name" value="WXG100"/>
    <property type="match status" value="1"/>
</dbReference>
<dbReference type="SUPFAM" id="SSF140453">
    <property type="entry name" value="EsxAB dimer-like"/>
    <property type="match status" value="1"/>
</dbReference>
<dbReference type="InterPro" id="IPR036689">
    <property type="entry name" value="ESAT-6-like_sf"/>
</dbReference>
<dbReference type="Gene3D" id="1.10.287.1060">
    <property type="entry name" value="ESAT-6-like"/>
    <property type="match status" value="1"/>
</dbReference>
<protein>
    <submittedName>
        <fullName evidence="1">Type VII secretion protein EsxU</fullName>
    </submittedName>
</protein>
<name>A0A1A2ZK73_9MYCO</name>
<sequence length="92" mass="10059">MRSVATTTDARNEEIRAMLHTFISRMNSVPPSVWGGAAASRFREVVDRWNAESIKLHHALGGIAESIRYNEAALREAADQHAHHIAAAGGKL</sequence>
<dbReference type="InterPro" id="IPR010310">
    <property type="entry name" value="T7SS_ESAT-6-like"/>
</dbReference>
<dbReference type="OrthoDB" id="4474955at2"/>
<dbReference type="EMBL" id="LZKJ01000054">
    <property type="protein sequence ID" value="OBI50093.1"/>
    <property type="molecule type" value="Genomic_DNA"/>
</dbReference>
<organism evidence="1 2">
    <name type="scientific">Mycobacterium kyorinense</name>
    <dbReference type="NCBI Taxonomy" id="487514"/>
    <lineage>
        <taxon>Bacteria</taxon>
        <taxon>Bacillati</taxon>
        <taxon>Actinomycetota</taxon>
        <taxon>Actinomycetes</taxon>
        <taxon>Mycobacteriales</taxon>
        <taxon>Mycobacteriaceae</taxon>
        <taxon>Mycobacterium</taxon>
    </lineage>
</organism>
<evidence type="ECO:0000313" key="1">
    <source>
        <dbReference type="EMBL" id="OBI50093.1"/>
    </source>
</evidence>
<evidence type="ECO:0000313" key="2">
    <source>
        <dbReference type="Proteomes" id="UP000093592"/>
    </source>
</evidence>
<accession>A0A1A2ZK73</accession>
<proteinExistence type="predicted"/>
<dbReference type="Proteomes" id="UP000093592">
    <property type="component" value="Unassembled WGS sequence"/>
</dbReference>
<reference evidence="2" key="1">
    <citation type="submission" date="2016-06" db="EMBL/GenBank/DDBJ databases">
        <authorList>
            <person name="Sutton G."/>
            <person name="Brinkac L."/>
            <person name="Sanka R."/>
            <person name="Adams M."/>
            <person name="Lau E."/>
            <person name="Sam S."/>
            <person name="Sreng N."/>
            <person name="Him V."/>
            <person name="Kerleguer A."/>
            <person name="Cheng S."/>
        </authorList>
    </citation>
    <scope>NUCLEOTIDE SEQUENCE [LARGE SCALE GENOMIC DNA]</scope>
    <source>
        <strain evidence="2">E861</strain>
    </source>
</reference>